<dbReference type="Proteomes" id="UP000463857">
    <property type="component" value="Chromosome"/>
</dbReference>
<proteinExistence type="inferred from homology"/>
<evidence type="ECO:0000256" key="10">
    <source>
        <dbReference type="ARBA" id="ARBA00022833"/>
    </source>
</evidence>
<comment type="catalytic activity">
    <reaction evidence="13">
        <text>adenosine + H2O + H(+) = inosine + NH4(+)</text>
        <dbReference type="Rhea" id="RHEA:24408"/>
        <dbReference type="ChEBI" id="CHEBI:15377"/>
        <dbReference type="ChEBI" id="CHEBI:15378"/>
        <dbReference type="ChEBI" id="CHEBI:16335"/>
        <dbReference type="ChEBI" id="CHEBI:17596"/>
        <dbReference type="ChEBI" id="CHEBI:28938"/>
        <dbReference type="EC" id="3.5.4.4"/>
    </reaction>
    <physiologicalReaction direction="left-to-right" evidence="13">
        <dbReference type="Rhea" id="RHEA:24409"/>
    </physiologicalReaction>
</comment>
<dbReference type="PANTHER" id="PTHR30616">
    <property type="entry name" value="UNCHARACTERIZED PROTEIN YFIH"/>
    <property type="match status" value="1"/>
</dbReference>
<evidence type="ECO:0000256" key="3">
    <source>
        <dbReference type="ARBA" id="ARBA00001973"/>
    </source>
</evidence>
<evidence type="ECO:0000256" key="8">
    <source>
        <dbReference type="ARBA" id="ARBA00022723"/>
    </source>
</evidence>
<comment type="function">
    <text evidence="4">Purine nucleoside enzyme that catalyzes the phosphorolysis of adenosine and inosine nucleosides, yielding D-ribose 1-phosphate and the respective free bases, adenine and hypoxanthine. Also catalyzes the phosphorolysis of S-methyl-5'-thioadenosine into adenine and S-methyl-5-thio-alpha-D-ribose 1-phosphate. Also has adenosine deaminase activity.</text>
</comment>
<keyword evidence="7" id="KW-0808">Transferase</keyword>
<evidence type="ECO:0000256" key="4">
    <source>
        <dbReference type="ARBA" id="ARBA00003215"/>
    </source>
</evidence>
<comment type="subunit">
    <text evidence="6">Homodimer.</text>
</comment>
<dbReference type="Gene3D" id="3.60.140.10">
    <property type="entry name" value="CNF1/YfiH-like putative cysteine hydrolases"/>
    <property type="match status" value="1"/>
</dbReference>
<keyword evidence="12" id="KW-0186">Copper</keyword>
<evidence type="ECO:0000256" key="13">
    <source>
        <dbReference type="ARBA" id="ARBA00047989"/>
    </source>
</evidence>
<dbReference type="InterPro" id="IPR003730">
    <property type="entry name" value="Cu_polyphenol_OxRdtase"/>
</dbReference>
<dbReference type="GO" id="GO:0016787">
    <property type="term" value="F:hydrolase activity"/>
    <property type="evidence" value="ECO:0007669"/>
    <property type="project" value="UniProtKB-KW"/>
</dbReference>
<dbReference type="SUPFAM" id="SSF64438">
    <property type="entry name" value="CNF1/YfiH-like putative cysteine hydrolases"/>
    <property type="match status" value="1"/>
</dbReference>
<evidence type="ECO:0000256" key="15">
    <source>
        <dbReference type="ARBA" id="ARBA00049893"/>
    </source>
</evidence>
<sequence length="253" mass="26890">MKDVTVSSGQAATRRIRRVLSTRAGGESAGPYAAFNLGDRVGEDVDVVERNRARLAEAIGLQPQRLVWMEQVHGRDVQVVTAPPSGAVPMSDGIVTNQPGLALNVLTADCIPMLAWDETAGVIAAVHAGRPGVRLDIGARAIERMRELGAEPSRIEVLLGPAICGRCYEVPAAMQADVEQHAPGAATRTRSGTPGLDLHAGLVGQLQRAGVEQITVDSRCTAESSDLYSYRRDGTTGRMTAVIWIEDSDQGET</sequence>
<accession>A0A7L4YSL1</accession>
<evidence type="ECO:0000256" key="11">
    <source>
        <dbReference type="ARBA" id="ARBA00023002"/>
    </source>
</evidence>
<evidence type="ECO:0000256" key="5">
    <source>
        <dbReference type="ARBA" id="ARBA00007353"/>
    </source>
</evidence>
<dbReference type="EMBL" id="CP047156">
    <property type="protein sequence ID" value="QHC02225.1"/>
    <property type="molecule type" value="Genomic_DNA"/>
</dbReference>
<keyword evidence="8" id="KW-0479">Metal-binding</keyword>
<gene>
    <name evidence="17" type="primary">pgeF</name>
    <name evidence="17" type="ORF">EK0264_01745</name>
</gene>
<keyword evidence="11" id="KW-0560">Oxidoreductase</keyword>
<comment type="similarity">
    <text evidence="5 16">Belongs to the purine nucleoside phosphorylase YfiH/LACC1 family.</text>
</comment>
<comment type="catalytic activity">
    <reaction evidence="15">
        <text>S-methyl-5'-thioadenosine + phosphate = 5-(methylsulfanyl)-alpha-D-ribose 1-phosphate + adenine</text>
        <dbReference type="Rhea" id="RHEA:11852"/>
        <dbReference type="ChEBI" id="CHEBI:16708"/>
        <dbReference type="ChEBI" id="CHEBI:17509"/>
        <dbReference type="ChEBI" id="CHEBI:43474"/>
        <dbReference type="ChEBI" id="CHEBI:58533"/>
        <dbReference type="EC" id="2.4.2.28"/>
    </reaction>
    <physiologicalReaction direction="left-to-right" evidence="15">
        <dbReference type="Rhea" id="RHEA:11853"/>
    </physiologicalReaction>
</comment>
<dbReference type="FunCoup" id="A0A7L4YSL1">
    <property type="interactions" value="80"/>
</dbReference>
<dbReference type="GO" id="GO:0016491">
    <property type="term" value="F:oxidoreductase activity"/>
    <property type="evidence" value="ECO:0007669"/>
    <property type="project" value="UniProtKB-KW"/>
</dbReference>
<dbReference type="NCBIfam" id="TIGR00726">
    <property type="entry name" value="peptidoglycan editing factor PgeF"/>
    <property type="match status" value="1"/>
</dbReference>
<evidence type="ECO:0000256" key="9">
    <source>
        <dbReference type="ARBA" id="ARBA00022801"/>
    </source>
</evidence>
<protein>
    <recommendedName>
        <fullName evidence="16">Purine nucleoside phosphorylase</fullName>
    </recommendedName>
</protein>
<reference evidence="17 18" key="1">
    <citation type="journal article" date="2018" name="Int. J. Syst. Evol. Microbiol.">
        <title>Epidermidibacterium keratini gen. nov., sp. nov., a member of the family Sporichthyaceae, isolated from keratin epidermis.</title>
        <authorList>
            <person name="Lee D.G."/>
            <person name="Trujillo M.E."/>
            <person name="Kang S."/>
            <person name="Nam J.J."/>
            <person name="Kim Y.J."/>
        </authorList>
    </citation>
    <scope>NUCLEOTIDE SEQUENCE [LARGE SCALE GENOMIC DNA]</scope>
    <source>
        <strain evidence="17 18">EPI-7</strain>
    </source>
</reference>
<evidence type="ECO:0000256" key="16">
    <source>
        <dbReference type="RuleBase" id="RU361274"/>
    </source>
</evidence>
<dbReference type="OrthoDB" id="4279at2"/>
<evidence type="ECO:0000256" key="12">
    <source>
        <dbReference type="ARBA" id="ARBA00023008"/>
    </source>
</evidence>
<comment type="cofactor">
    <cofactor evidence="2">
        <name>Zn(2+)</name>
        <dbReference type="ChEBI" id="CHEBI:29105"/>
    </cofactor>
</comment>
<dbReference type="FunFam" id="3.60.140.10:FF:000003">
    <property type="entry name" value="Polyphenol oxidase"/>
    <property type="match status" value="1"/>
</dbReference>
<comment type="catalytic activity">
    <reaction evidence="1">
        <text>inosine + phosphate = alpha-D-ribose 1-phosphate + hypoxanthine</text>
        <dbReference type="Rhea" id="RHEA:27646"/>
        <dbReference type="ChEBI" id="CHEBI:17368"/>
        <dbReference type="ChEBI" id="CHEBI:17596"/>
        <dbReference type="ChEBI" id="CHEBI:43474"/>
        <dbReference type="ChEBI" id="CHEBI:57720"/>
        <dbReference type="EC" id="2.4.2.1"/>
    </reaction>
    <physiologicalReaction direction="left-to-right" evidence="1">
        <dbReference type="Rhea" id="RHEA:27647"/>
    </physiologicalReaction>
</comment>
<evidence type="ECO:0000256" key="14">
    <source>
        <dbReference type="ARBA" id="ARBA00048968"/>
    </source>
</evidence>
<dbReference type="InterPro" id="IPR038371">
    <property type="entry name" value="Cu_polyphenol_OxRdtase_sf"/>
</dbReference>
<name>A0A7L4YSL1_9ACTN</name>
<organism evidence="17 18">
    <name type="scientific">Epidermidibacterium keratini</name>
    <dbReference type="NCBI Taxonomy" id="1891644"/>
    <lineage>
        <taxon>Bacteria</taxon>
        <taxon>Bacillati</taxon>
        <taxon>Actinomycetota</taxon>
        <taxon>Actinomycetes</taxon>
        <taxon>Sporichthyales</taxon>
        <taxon>Sporichthyaceae</taxon>
        <taxon>Epidermidibacterium</taxon>
    </lineage>
</organism>
<dbReference type="InParanoid" id="A0A7L4YSL1"/>
<keyword evidence="18" id="KW-1185">Reference proteome</keyword>
<evidence type="ECO:0000256" key="2">
    <source>
        <dbReference type="ARBA" id="ARBA00001947"/>
    </source>
</evidence>
<evidence type="ECO:0000313" key="17">
    <source>
        <dbReference type="EMBL" id="QHC02225.1"/>
    </source>
</evidence>
<comment type="catalytic activity">
    <reaction evidence="14">
        <text>adenosine + phosphate = alpha-D-ribose 1-phosphate + adenine</text>
        <dbReference type="Rhea" id="RHEA:27642"/>
        <dbReference type="ChEBI" id="CHEBI:16335"/>
        <dbReference type="ChEBI" id="CHEBI:16708"/>
        <dbReference type="ChEBI" id="CHEBI:43474"/>
        <dbReference type="ChEBI" id="CHEBI:57720"/>
        <dbReference type="EC" id="2.4.2.1"/>
    </reaction>
    <physiologicalReaction direction="left-to-right" evidence="14">
        <dbReference type="Rhea" id="RHEA:27643"/>
    </physiologicalReaction>
</comment>
<dbReference type="GO" id="GO:0017061">
    <property type="term" value="F:S-methyl-5-thioadenosine phosphorylase activity"/>
    <property type="evidence" value="ECO:0007669"/>
    <property type="project" value="UniProtKB-EC"/>
</dbReference>
<keyword evidence="10" id="KW-0862">Zinc</keyword>
<dbReference type="AlphaFoldDB" id="A0A7L4YSL1"/>
<dbReference type="PANTHER" id="PTHR30616:SF2">
    <property type="entry name" value="PURINE NUCLEOSIDE PHOSPHORYLASE LACC1"/>
    <property type="match status" value="1"/>
</dbReference>
<dbReference type="GO" id="GO:0005507">
    <property type="term" value="F:copper ion binding"/>
    <property type="evidence" value="ECO:0007669"/>
    <property type="project" value="TreeGrafter"/>
</dbReference>
<dbReference type="Pfam" id="PF02578">
    <property type="entry name" value="Cu-oxidase_4"/>
    <property type="match status" value="1"/>
</dbReference>
<evidence type="ECO:0000256" key="7">
    <source>
        <dbReference type="ARBA" id="ARBA00022679"/>
    </source>
</evidence>
<keyword evidence="9" id="KW-0378">Hydrolase</keyword>
<evidence type="ECO:0000256" key="6">
    <source>
        <dbReference type="ARBA" id="ARBA00011738"/>
    </source>
</evidence>
<dbReference type="CDD" id="cd16833">
    <property type="entry name" value="YfiH"/>
    <property type="match status" value="1"/>
</dbReference>
<dbReference type="InterPro" id="IPR011324">
    <property type="entry name" value="Cytotoxic_necrot_fac-like_cat"/>
</dbReference>
<evidence type="ECO:0000256" key="1">
    <source>
        <dbReference type="ARBA" id="ARBA00000553"/>
    </source>
</evidence>
<comment type="cofactor">
    <cofactor evidence="3">
        <name>Cu(2+)</name>
        <dbReference type="ChEBI" id="CHEBI:29036"/>
    </cofactor>
</comment>
<dbReference type="KEGG" id="eke:EK0264_01745"/>
<dbReference type="RefSeq" id="WP_159547349.1">
    <property type="nucleotide sequence ID" value="NZ_CP047156.1"/>
</dbReference>
<evidence type="ECO:0000313" key="18">
    <source>
        <dbReference type="Proteomes" id="UP000463857"/>
    </source>
</evidence>